<keyword evidence="4" id="KW-0999">Mitochondrion inner membrane</keyword>
<evidence type="ECO:0000256" key="6">
    <source>
        <dbReference type="ARBA" id="ARBA00022989"/>
    </source>
</evidence>
<dbReference type="PANTHER" id="PTHR31068:SF0">
    <property type="entry name" value="MITOCHONDRIAL DISTRIBUTION AND MORPHOLOGY PROTEIN 31"/>
    <property type="match status" value="1"/>
</dbReference>
<dbReference type="GeneID" id="88172210"/>
<feature type="transmembrane region" description="Helical" evidence="11">
    <location>
        <begin position="660"/>
        <end position="679"/>
    </location>
</feature>
<evidence type="ECO:0000256" key="8">
    <source>
        <dbReference type="ARBA" id="ARBA00023136"/>
    </source>
</evidence>
<sequence>MKLPILNNGVIRNALAKPQNLRALYGATCIRTRSYGSGGLNSTPQRSATSNYRESLSRSKLFTYKSGLSLLKVSQPSFLNLDRKAPVEFVRCFTQSRLLLDEQKPKQQEHTNREAFNQLREQSQSVEKKLQELKAEVSELQELGTSKGEPAANTSGTDGQQKPAKTHLTKEQLLATANNVFSRLRIRLKWLLKKLNRPLNTDDYSALFSWLVVGNAVVLIVGTTTFVLLLIFTANTVFAQEFVARKLGEFMTKNSNLEVTFEHAIVPGWKDGKIAFKKCFVSRRPKMVRSFKKSSQADAYAKSLDLAEEEVEAVDDGNYTQFDLTIEEVTVSLSFLKWMNGTGIIDTMEINGLRGVVDRTHVHWDPNDDATNYKNKYQFGDFEFNKFVMKDILFSLQQPGDFRPFDVAIYNCELEKLRKHWLFYDFLNADIMSGSYDNSLFTVHKRQRLDDFDDADTPMDGDIPWKRITRLRVDSLNIDHLNRGLEGPFGWITSGKVDMTGDVMLPEDGKDFNVSELVSIIAESIHKEATRYRNPEVTDKKHNHVSRLTSENGLEISEVSKYLVLDLSIRLKNVRALVPFQAPELNYVNYALIRPIVAYINLRNSLIEIKSRVVKNIEDFSGSWTIYDSLLMDDISEEVYDSFVRYVADDETRLLRMRKVAFWSMQLLVQLIVFGLGALN</sequence>
<comment type="similarity">
    <text evidence="2">Belongs to the MDM31/MDM32 family.</text>
</comment>
<proteinExistence type="inferred from homology"/>
<dbReference type="GO" id="GO:0000001">
    <property type="term" value="P:mitochondrion inheritance"/>
    <property type="evidence" value="ECO:0007669"/>
    <property type="project" value="InterPro"/>
</dbReference>
<evidence type="ECO:0008006" key="14">
    <source>
        <dbReference type="Google" id="ProtNLM"/>
    </source>
</evidence>
<evidence type="ECO:0000256" key="1">
    <source>
        <dbReference type="ARBA" id="ARBA00004273"/>
    </source>
</evidence>
<keyword evidence="5" id="KW-0809">Transit peptide</keyword>
<dbReference type="GO" id="GO:0007005">
    <property type="term" value="P:mitochondrion organization"/>
    <property type="evidence" value="ECO:0007669"/>
    <property type="project" value="InterPro"/>
</dbReference>
<evidence type="ECO:0000256" key="9">
    <source>
        <dbReference type="ARBA" id="ARBA00025191"/>
    </source>
</evidence>
<evidence type="ECO:0000256" key="10">
    <source>
        <dbReference type="SAM" id="MobiDB-lite"/>
    </source>
</evidence>
<keyword evidence="6 11" id="KW-1133">Transmembrane helix</keyword>
<evidence type="ECO:0000256" key="2">
    <source>
        <dbReference type="ARBA" id="ARBA00005687"/>
    </source>
</evidence>
<dbReference type="PANTHER" id="PTHR31068">
    <property type="entry name" value="MITOCHONDRIAL DISTRIBUTION AND MORPHOLOGY PROTEIN 31"/>
    <property type="match status" value="1"/>
</dbReference>
<keyword evidence="8 11" id="KW-0472">Membrane</keyword>
<keyword evidence="7" id="KW-0496">Mitochondrion</keyword>
<evidence type="ECO:0000256" key="7">
    <source>
        <dbReference type="ARBA" id="ARBA00023128"/>
    </source>
</evidence>
<evidence type="ECO:0000313" key="13">
    <source>
        <dbReference type="Proteomes" id="UP001338582"/>
    </source>
</evidence>
<evidence type="ECO:0000256" key="4">
    <source>
        <dbReference type="ARBA" id="ARBA00022792"/>
    </source>
</evidence>
<keyword evidence="3 11" id="KW-0812">Transmembrane</keyword>
<dbReference type="RefSeq" id="XP_062876278.1">
    <property type="nucleotide sequence ID" value="XM_063020208.1"/>
</dbReference>
<comment type="function">
    <text evidence="9">Involved in the organization of the mitochondrial membranes and the global structure of the mitochondria. Also required for mitochondrial distribution and mobility as well as for the maintenance of mitochondrial DNA nucleoids structures.</text>
</comment>
<evidence type="ECO:0000313" key="12">
    <source>
        <dbReference type="EMBL" id="WPK23893.1"/>
    </source>
</evidence>
<dbReference type="AlphaFoldDB" id="A0AAX4H5Z8"/>
<comment type="subcellular location">
    <subcellularLocation>
        <location evidence="1">Mitochondrion inner membrane</location>
    </subcellularLocation>
</comment>
<evidence type="ECO:0000256" key="11">
    <source>
        <dbReference type="SAM" id="Phobius"/>
    </source>
</evidence>
<keyword evidence="13" id="KW-1185">Reference proteome</keyword>
<accession>A0AAX4H5Z8</accession>
<name>A0AAX4H5Z8_9ASCO</name>
<feature type="transmembrane region" description="Helical" evidence="11">
    <location>
        <begin position="207"/>
        <end position="232"/>
    </location>
</feature>
<dbReference type="InterPro" id="IPR012571">
    <property type="entry name" value="Mdm31/Mdm32"/>
</dbReference>
<protein>
    <recommendedName>
        <fullName evidence="14">Mitochondrial distribution and morphology protein 31</fullName>
    </recommendedName>
</protein>
<evidence type="ECO:0000256" key="3">
    <source>
        <dbReference type="ARBA" id="ARBA00022692"/>
    </source>
</evidence>
<dbReference type="Pfam" id="PF08118">
    <property type="entry name" value="MDM31_MDM32"/>
    <property type="match status" value="1"/>
</dbReference>
<reference evidence="12 13" key="1">
    <citation type="submission" date="2023-10" db="EMBL/GenBank/DDBJ databases">
        <title>Draft Genome Sequence of Candida saopaulonensis from a very Premature Infant with Sepsis.</title>
        <authorList>
            <person name="Ning Y."/>
            <person name="Dai R."/>
            <person name="Xiao M."/>
            <person name="Xu Y."/>
            <person name="Yan Q."/>
            <person name="Zhang L."/>
        </authorList>
    </citation>
    <scope>NUCLEOTIDE SEQUENCE [LARGE SCALE GENOMIC DNA]</scope>
    <source>
        <strain evidence="12 13">19XY460</strain>
    </source>
</reference>
<dbReference type="GO" id="GO:0005743">
    <property type="term" value="C:mitochondrial inner membrane"/>
    <property type="evidence" value="ECO:0007669"/>
    <property type="project" value="UniProtKB-SubCell"/>
</dbReference>
<gene>
    <name evidence="12" type="ORF">PUMCH_001143</name>
</gene>
<dbReference type="EMBL" id="CP138894">
    <property type="protein sequence ID" value="WPK23893.1"/>
    <property type="molecule type" value="Genomic_DNA"/>
</dbReference>
<feature type="region of interest" description="Disordered" evidence="10">
    <location>
        <begin position="142"/>
        <end position="166"/>
    </location>
</feature>
<organism evidence="12 13">
    <name type="scientific">Australozyma saopauloensis</name>
    <dbReference type="NCBI Taxonomy" id="291208"/>
    <lineage>
        <taxon>Eukaryota</taxon>
        <taxon>Fungi</taxon>
        <taxon>Dikarya</taxon>
        <taxon>Ascomycota</taxon>
        <taxon>Saccharomycotina</taxon>
        <taxon>Pichiomycetes</taxon>
        <taxon>Metschnikowiaceae</taxon>
        <taxon>Australozyma</taxon>
    </lineage>
</organism>
<dbReference type="KEGG" id="asau:88172210"/>
<dbReference type="Proteomes" id="UP001338582">
    <property type="component" value="Chromosome 1"/>
</dbReference>
<evidence type="ECO:0000256" key="5">
    <source>
        <dbReference type="ARBA" id="ARBA00022946"/>
    </source>
</evidence>